<evidence type="ECO:0000313" key="2">
    <source>
        <dbReference type="EMBL" id="GHI74203.1"/>
    </source>
</evidence>
<dbReference type="GeneID" id="95592418"/>
<organism evidence="2 3">
    <name type="scientific">Streptomyces nojiriensis</name>
    <dbReference type="NCBI Taxonomy" id="66374"/>
    <lineage>
        <taxon>Bacteria</taxon>
        <taxon>Bacillati</taxon>
        <taxon>Actinomycetota</taxon>
        <taxon>Actinomycetes</taxon>
        <taxon>Kitasatosporales</taxon>
        <taxon>Streptomycetaceae</taxon>
        <taxon>Streptomyces</taxon>
    </lineage>
</organism>
<name>A0ABQ3T1F4_9ACTN</name>
<comment type="caution">
    <text evidence="2">The sequence shown here is derived from an EMBL/GenBank/DDBJ whole genome shotgun (WGS) entry which is preliminary data.</text>
</comment>
<sequence>MCNRCTTSSSAPAPSDIRPGRTAPTSRTAPVVPELAPASPRWLPDPVTRWGATLYAFAGAVLWEAVSYTAHHVDVTITLV</sequence>
<evidence type="ECO:0000313" key="3">
    <source>
        <dbReference type="Proteomes" id="UP000613974"/>
    </source>
</evidence>
<gene>
    <name evidence="2" type="ORF">Snoj_81210</name>
</gene>
<protein>
    <submittedName>
        <fullName evidence="2">Uncharacterized protein</fullName>
    </submittedName>
</protein>
<dbReference type="EMBL" id="BNEC01000005">
    <property type="protein sequence ID" value="GHI74203.1"/>
    <property type="molecule type" value="Genomic_DNA"/>
</dbReference>
<feature type="compositionally biased region" description="Polar residues" evidence="1">
    <location>
        <begin position="1"/>
        <end position="12"/>
    </location>
</feature>
<dbReference type="Proteomes" id="UP000613974">
    <property type="component" value="Unassembled WGS sequence"/>
</dbReference>
<dbReference type="RefSeq" id="WP_189732683.1">
    <property type="nucleotide sequence ID" value="NZ_BMRL01000001.1"/>
</dbReference>
<reference evidence="3" key="1">
    <citation type="submission" date="2023-07" db="EMBL/GenBank/DDBJ databases">
        <title>Whole genome shotgun sequence of Streptomyces nojiriensis NBRC 13794.</title>
        <authorList>
            <person name="Komaki H."/>
            <person name="Tamura T."/>
        </authorList>
    </citation>
    <scope>NUCLEOTIDE SEQUENCE [LARGE SCALE GENOMIC DNA]</scope>
    <source>
        <strain evidence="3">NBRC 13794</strain>
    </source>
</reference>
<feature type="region of interest" description="Disordered" evidence="1">
    <location>
        <begin position="1"/>
        <end position="30"/>
    </location>
</feature>
<proteinExistence type="predicted"/>
<keyword evidence="3" id="KW-1185">Reference proteome</keyword>
<accession>A0ABQ3T1F4</accession>
<evidence type="ECO:0000256" key="1">
    <source>
        <dbReference type="SAM" id="MobiDB-lite"/>
    </source>
</evidence>